<accession>A0A9W6ZPJ3</accession>
<evidence type="ECO:0000313" key="3">
    <source>
        <dbReference type="Proteomes" id="UP001165082"/>
    </source>
</evidence>
<dbReference type="OrthoDB" id="10515764at2759"/>
<gene>
    <name evidence="2" type="ORF">TrRE_jg5353</name>
</gene>
<feature type="region of interest" description="Disordered" evidence="1">
    <location>
        <begin position="1"/>
        <end position="32"/>
    </location>
</feature>
<comment type="caution">
    <text evidence="2">The sequence shown here is derived from an EMBL/GenBank/DDBJ whole genome shotgun (WGS) entry which is preliminary data.</text>
</comment>
<dbReference type="EMBL" id="BRXZ01000945">
    <property type="protein sequence ID" value="GMH58167.1"/>
    <property type="molecule type" value="Genomic_DNA"/>
</dbReference>
<name>A0A9W6ZPJ3_9STRA</name>
<evidence type="ECO:0000256" key="1">
    <source>
        <dbReference type="SAM" id="MobiDB-lite"/>
    </source>
</evidence>
<feature type="compositionally biased region" description="Polar residues" evidence="1">
    <location>
        <begin position="1"/>
        <end position="15"/>
    </location>
</feature>
<sequence>MQATASVPSRSARTNTSKRKAPSASSDSSGYFVPRKRVVSGCDNEVTSSASSSNVEMPRLSRSTKSFKNLLSCSTMSSSTTSVTSLCEVSSSNAKIHNVLPPVCPRKPHVTPNEWEGDDVGCVSDDSGSFNSLSVAGTNDTVFAPADSADNTDTDSETCSVAGFRSVDPSTSKLVSNVTSPTSATKVPVAAPHHIIKQLPLDQWGWFVKMDNTSLDNRPLVAYPKQHSTNLDNVQKNVRLAFVTDDTLISSADHPVQQEDATLRWATAADTVDEVLGGLDLPEL</sequence>
<protein>
    <submittedName>
        <fullName evidence="2">Uncharacterized protein</fullName>
    </submittedName>
</protein>
<organism evidence="2 3">
    <name type="scientific">Triparma retinervis</name>
    <dbReference type="NCBI Taxonomy" id="2557542"/>
    <lineage>
        <taxon>Eukaryota</taxon>
        <taxon>Sar</taxon>
        <taxon>Stramenopiles</taxon>
        <taxon>Ochrophyta</taxon>
        <taxon>Bolidophyceae</taxon>
        <taxon>Parmales</taxon>
        <taxon>Triparmaceae</taxon>
        <taxon>Triparma</taxon>
    </lineage>
</organism>
<proteinExistence type="predicted"/>
<keyword evidence="3" id="KW-1185">Reference proteome</keyword>
<dbReference type="AlphaFoldDB" id="A0A9W6ZPJ3"/>
<reference evidence="2" key="1">
    <citation type="submission" date="2022-07" db="EMBL/GenBank/DDBJ databases">
        <title>Genome analysis of Parmales, a sister group of diatoms, reveals the evolutionary specialization of diatoms from phago-mixotrophs to photoautotrophs.</title>
        <authorList>
            <person name="Ban H."/>
            <person name="Sato S."/>
            <person name="Yoshikawa S."/>
            <person name="Kazumasa Y."/>
            <person name="Nakamura Y."/>
            <person name="Ichinomiya M."/>
            <person name="Saitoh K."/>
            <person name="Sato N."/>
            <person name="Blanc-Mathieu R."/>
            <person name="Endo H."/>
            <person name="Kuwata A."/>
            <person name="Ogata H."/>
        </authorList>
    </citation>
    <scope>NUCLEOTIDE SEQUENCE</scope>
</reference>
<evidence type="ECO:0000313" key="2">
    <source>
        <dbReference type="EMBL" id="GMH58167.1"/>
    </source>
</evidence>
<dbReference type="Proteomes" id="UP001165082">
    <property type="component" value="Unassembled WGS sequence"/>
</dbReference>